<dbReference type="EMBL" id="SCWC02000001">
    <property type="protein sequence ID" value="KAA1042330.1"/>
    <property type="molecule type" value="Genomic_DNA"/>
</dbReference>
<evidence type="ECO:0000259" key="3">
    <source>
        <dbReference type="Pfam" id="PF01926"/>
    </source>
</evidence>
<comment type="caution">
    <text evidence="4">The sequence shown here is derived from an EMBL/GenBank/DDBJ whole genome shotgun (WGS) entry which is preliminary data.</text>
</comment>
<dbReference type="NCBIfam" id="TIGR00231">
    <property type="entry name" value="small_GTP"/>
    <property type="match status" value="1"/>
</dbReference>
<reference evidence="4 5" key="1">
    <citation type="submission" date="2019-09" db="EMBL/GenBank/DDBJ databases">
        <authorList>
            <person name="Mazhar S."/>
            <person name="Altermann E."/>
            <person name="Hill C."/>
            <person name="Mcauliffe O."/>
        </authorList>
    </citation>
    <scope>NUCLEOTIDE SEQUENCE [LARGE SCALE GENOMIC DNA]</scope>
    <source>
        <strain evidence="4 5">ATCC 51831</strain>
    </source>
</reference>
<sequence>MAENVNNQDFNSTFDQVFKSESEKISAQLSQKIMIALVGDVNSGKSSTINKLMQQDIASVGAKPGETVAVKEIPYMDNILFVDTPGLDDVNAVNSQVTLDYYKQADVILFFLNAAGTVLSENELKNLKDIAKTNKDIIIVLNKIDAADDVPEQVKYIEDKTKNQFLIAPISSRTGENITMLQKQLLDVLQKKSKDLLMGKHMQDKSHIANKWILGAGVSATAVGALPVPGSDFVPLTSIQIGMMLKLASLYGKPLSKENARELIIATIVGNAGKAAFRQLVKFIPGAGSVIGASVAGATTVSLGYAMKYMYEHDIEITDQQLTLIYNKFLKEQKTE</sequence>
<evidence type="ECO:0000256" key="2">
    <source>
        <dbReference type="ARBA" id="ARBA00023134"/>
    </source>
</evidence>
<organism evidence="4 5">
    <name type="scientific">Macrococcus equipercicus</name>
    <dbReference type="NCBI Taxonomy" id="69967"/>
    <lineage>
        <taxon>Bacteria</taxon>
        <taxon>Bacillati</taxon>
        <taxon>Bacillota</taxon>
        <taxon>Bacilli</taxon>
        <taxon>Bacillales</taxon>
        <taxon>Staphylococcaceae</taxon>
        <taxon>Macrococcus</taxon>
    </lineage>
</organism>
<evidence type="ECO:0000256" key="1">
    <source>
        <dbReference type="ARBA" id="ARBA00022741"/>
    </source>
</evidence>
<dbReference type="RefSeq" id="WP_149457882.1">
    <property type="nucleotide sequence ID" value="NZ_SCWC02000001.1"/>
</dbReference>
<dbReference type="InterPro" id="IPR027417">
    <property type="entry name" value="P-loop_NTPase"/>
</dbReference>
<name>A0ABQ6RAU2_9STAP</name>
<dbReference type="InterPro" id="IPR006073">
    <property type="entry name" value="GTP-bd"/>
</dbReference>
<evidence type="ECO:0000313" key="5">
    <source>
        <dbReference type="Proteomes" id="UP000295735"/>
    </source>
</evidence>
<dbReference type="Proteomes" id="UP000295735">
    <property type="component" value="Unassembled WGS sequence"/>
</dbReference>
<dbReference type="PANTHER" id="PTHR42714:SF2">
    <property type="entry name" value="TRNA MODIFICATION GTPASE GTPBP3, MITOCHONDRIAL"/>
    <property type="match status" value="1"/>
</dbReference>
<gene>
    <name evidence="4" type="ORF">ERX35_000155</name>
</gene>
<accession>A0ABQ6RAU2</accession>
<feature type="domain" description="G" evidence="3">
    <location>
        <begin position="35"/>
        <end position="143"/>
    </location>
</feature>
<keyword evidence="2" id="KW-0342">GTP-binding</keyword>
<proteinExistence type="predicted"/>
<keyword evidence="1" id="KW-0547">Nucleotide-binding</keyword>
<protein>
    <submittedName>
        <fullName evidence="4">GTP-binding protein</fullName>
    </submittedName>
</protein>
<dbReference type="Gene3D" id="3.40.50.300">
    <property type="entry name" value="P-loop containing nucleotide triphosphate hydrolases"/>
    <property type="match status" value="1"/>
</dbReference>
<dbReference type="Pfam" id="PF01926">
    <property type="entry name" value="MMR_HSR1"/>
    <property type="match status" value="1"/>
</dbReference>
<dbReference type="SUPFAM" id="SSF52540">
    <property type="entry name" value="P-loop containing nucleoside triphosphate hydrolases"/>
    <property type="match status" value="1"/>
</dbReference>
<keyword evidence="5" id="KW-1185">Reference proteome</keyword>
<dbReference type="PANTHER" id="PTHR42714">
    <property type="entry name" value="TRNA MODIFICATION GTPASE GTPBP3"/>
    <property type="match status" value="1"/>
</dbReference>
<evidence type="ECO:0000313" key="4">
    <source>
        <dbReference type="EMBL" id="KAA1042330.1"/>
    </source>
</evidence>
<dbReference type="InterPro" id="IPR005225">
    <property type="entry name" value="Small_GTP-bd"/>
</dbReference>